<organism evidence="2 3">
    <name type="scientific">Deinococcus radiopugnans ATCC 19172</name>
    <dbReference type="NCBI Taxonomy" id="585398"/>
    <lineage>
        <taxon>Bacteria</taxon>
        <taxon>Thermotogati</taxon>
        <taxon>Deinococcota</taxon>
        <taxon>Deinococci</taxon>
        <taxon>Deinococcales</taxon>
        <taxon>Deinococcaceae</taxon>
        <taxon>Deinococcus</taxon>
    </lineage>
</organism>
<evidence type="ECO:0000313" key="4">
    <source>
        <dbReference type="Proteomes" id="UP000629870"/>
    </source>
</evidence>
<accession>A0A5C4Y618</accession>
<dbReference type="EMBL" id="JACHEW010000008">
    <property type="protein sequence ID" value="MBB6016758.1"/>
    <property type="molecule type" value="Genomic_DNA"/>
</dbReference>
<name>A0A5C4Y618_9DEIO</name>
<evidence type="ECO:0000313" key="1">
    <source>
        <dbReference type="EMBL" id="MBB6016758.1"/>
    </source>
</evidence>
<comment type="caution">
    <text evidence="2">The sequence shown here is derived from an EMBL/GenBank/DDBJ whole genome shotgun (WGS) entry which is preliminary data.</text>
</comment>
<reference evidence="2 3" key="1">
    <citation type="submission" date="2019-06" db="EMBL/GenBank/DDBJ databases">
        <title>Genome sequence of Deinococcus radiopugnans ATCC 19172.</title>
        <authorList>
            <person name="Maclea K.S."/>
            <person name="Maynard C.R."/>
        </authorList>
    </citation>
    <scope>NUCLEOTIDE SEQUENCE [LARGE SCALE GENOMIC DNA]</scope>
    <source>
        <strain evidence="2 3">ATCC 19172</strain>
    </source>
</reference>
<gene>
    <name evidence="2" type="ORF">FHR04_11920</name>
    <name evidence="1" type="ORF">HNQ04_002012</name>
</gene>
<reference evidence="1 4" key="2">
    <citation type="submission" date="2020-08" db="EMBL/GenBank/DDBJ databases">
        <title>Genomic Encyclopedia of Type Strains, Phase IV (KMG-IV): sequencing the most valuable type-strain genomes for metagenomic binning, comparative biology and taxonomic classification.</title>
        <authorList>
            <person name="Goeker M."/>
        </authorList>
    </citation>
    <scope>NUCLEOTIDE SEQUENCE [LARGE SCALE GENOMIC DNA]</scope>
    <source>
        <strain evidence="1 4">DSM 12027</strain>
    </source>
</reference>
<protein>
    <submittedName>
        <fullName evidence="2">Uncharacterized protein</fullName>
    </submittedName>
</protein>
<dbReference type="Proteomes" id="UP000313988">
    <property type="component" value="Unassembled WGS sequence"/>
</dbReference>
<dbReference type="Proteomes" id="UP000629870">
    <property type="component" value="Unassembled WGS sequence"/>
</dbReference>
<evidence type="ECO:0000313" key="3">
    <source>
        <dbReference type="Proteomes" id="UP000313988"/>
    </source>
</evidence>
<keyword evidence="4" id="KW-1185">Reference proteome</keyword>
<sequence>MVNLPFRYSTRKTFVQFLHLKHKSGSDEQSALINMGILYRQLGNGEMSRDYLIQALQGLLKTGQIEGGRFSLAPIALEVLGLLAADGQEMRHAAVLLGVAEAQREVLNAGLTEDERNTLTQDMAPIRAALQDSEFATAWAEGRALTLQQALIYAMGFPT</sequence>
<evidence type="ECO:0000313" key="2">
    <source>
        <dbReference type="EMBL" id="TNM70861.1"/>
    </source>
</evidence>
<dbReference type="EMBL" id="VDMO01000011">
    <property type="protein sequence ID" value="TNM70861.1"/>
    <property type="molecule type" value="Genomic_DNA"/>
</dbReference>
<proteinExistence type="predicted"/>
<dbReference type="RefSeq" id="WP_139403567.1">
    <property type="nucleotide sequence ID" value="NZ_JACHEW010000008.1"/>
</dbReference>
<dbReference type="AlphaFoldDB" id="A0A5C4Y618"/>